<dbReference type="OrthoDB" id="837573at2"/>
<evidence type="ECO:0000256" key="1">
    <source>
        <dbReference type="SAM" id="Phobius"/>
    </source>
</evidence>
<dbReference type="HOGENOM" id="CLU_1308511_0_0_10"/>
<dbReference type="EMBL" id="CP003346">
    <property type="protein sequence ID" value="AGA79027.1"/>
    <property type="molecule type" value="Genomic_DNA"/>
</dbReference>
<gene>
    <name evidence="2" type="ordered locus">Echvi_2788</name>
</gene>
<evidence type="ECO:0000313" key="3">
    <source>
        <dbReference type="Proteomes" id="UP000010796"/>
    </source>
</evidence>
<dbReference type="AlphaFoldDB" id="L0G0H3"/>
<keyword evidence="1" id="KW-0812">Transmembrane</keyword>
<protein>
    <recommendedName>
        <fullName evidence="4">DUF4304 domain-containing protein</fullName>
    </recommendedName>
</protein>
<dbReference type="Proteomes" id="UP000010796">
    <property type="component" value="Chromosome"/>
</dbReference>
<reference evidence="3" key="1">
    <citation type="submission" date="2012-02" db="EMBL/GenBank/DDBJ databases">
        <title>The complete genome of Echinicola vietnamensis DSM 17526.</title>
        <authorList>
            <person name="Lucas S."/>
            <person name="Copeland A."/>
            <person name="Lapidus A."/>
            <person name="Glavina del Rio T."/>
            <person name="Dalin E."/>
            <person name="Tice H."/>
            <person name="Bruce D."/>
            <person name="Goodwin L."/>
            <person name="Pitluck S."/>
            <person name="Peters L."/>
            <person name="Ovchinnikova G."/>
            <person name="Teshima H."/>
            <person name="Kyrpides N."/>
            <person name="Mavromatis K."/>
            <person name="Ivanova N."/>
            <person name="Brettin T."/>
            <person name="Detter J.C."/>
            <person name="Han C."/>
            <person name="Larimer F."/>
            <person name="Land M."/>
            <person name="Hauser L."/>
            <person name="Markowitz V."/>
            <person name="Cheng J.-F."/>
            <person name="Hugenholtz P."/>
            <person name="Woyke T."/>
            <person name="Wu D."/>
            <person name="Brambilla E."/>
            <person name="Klenk H.-P."/>
            <person name="Eisen J.A."/>
        </authorList>
    </citation>
    <scope>NUCLEOTIDE SEQUENCE [LARGE SCALE GENOMIC DNA]</scope>
    <source>
        <strain evidence="3">DSM 17526 / LMG 23754 / KMM 6221</strain>
    </source>
</reference>
<dbReference type="KEGG" id="evi:Echvi_2788"/>
<dbReference type="RefSeq" id="WP_015266579.1">
    <property type="nucleotide sequence ID" value="NC_019904.1"/>
</dbReference>
<accession>L0G0H3</accession>
<keyword evidence="1" id="KW-0472">Membrane</keyword>
<evidence type="ECO:0000313" key="2">
    <source>
        <dbReference type="EMBL" id="AGA79027.1"/>
    </source>
</evidence>
<organism evidence="2 3">
    <name type="scientific">Echinicola vietnamensis (strain DSM 17526 / LMG 23754 / KMM 6221)</name>
    <dbReference type="NCBI Taxonomy" id="926556"/>
    <lineage>
        <taxon>Bacteria</taxon>
        <taxon>Pseudomonadati</taxon>
        <taxon>Bacteroidota</taxon>
        <taxon>Cytophagia</taxon>
        <taxon>Cytophagales</taxon>
        <taxon>Cyclobacteriaceae</taxon>
        <taxon>Echinicola</taxon>
    </lineage>
</organism>
<name>L0G0H3_ECHVK</name>
<keyword evidence="3" id="KW-1185">Reference proteome</keyword>
<keyword evidence="1" id="KW-1133">Transmembrane helix</keyword>
<proteinExistence type="predicted"/>
<evidence type="ECO:0008006" key="4">
    <source>
        <dbReference type="Google" id="ProtNLM"/>
    </source>
</evidence>
<sequence>MRITNLQKKALSDLLREVGLNVVDFEVSGMHKEFKVQYRYDYFSFSINRVGLQQYSIGILPVNSTKPISETGDWDYLISRFGVWAEQLAKELSTPTGWEHFESENYLDLKAIDLDRPFSSEEKKQVRKSLDHYKFYIDGQSAFGAEDKQVILDKLEELSGKLEEMNKFDWKSLLIGTLANVVMVLGLPSEVSGLIWEGLKSAFGGLRIDG</sequence>
<feature type="transmembrane region" description="Helical" evidence="1">
    <location>
        <begin position="173"/>
        <end position="196"/>
    </location>
</feature>